<dbReference type="SUPFAM" id="SSF52172">
    <property type="entry name" value="CheY-like"/>
    <property type="match status" value="1"/>
</dbReference>
<reference evidence="8 9" key="1">
    <citation type="submission" date="2015-02" db="EMBL/GenBank/DDBJ databases">
        <title>Draft genome sequence of Kitasatospora griseola MF730-N6, a bafilomycin, terpentecin and satosporin producer.</title>
        <authorList>
            <person name="Arens J.C."/>
            <person name="Haltli B."/>
            <person name="Kerr R.G."/>
        </authorList>
    </citation>
    <scope>NUCLEOTIDE SEQUENCE [LARGE SCALE GENOMIC DNA]</scope>
    <source>
        <strain evidence="8 9">MF730-N6</strain>
    </source>
</reference>
<keyword evidence="1 5" id="KW-0597">Phosphoprotein</keyword>
<dbReference type="Pfam" id="PF00196">
    <property type="entry name" value="GerE"/>
    <property type="match status" value="1"/>
</dbReference>
<feature type="modified residue" description="4-aspartylphosphate" evidence="5">
    <location>
        <position position="58"/>
    </location>
</feature>
<dbReference type="GO" id="GO:0006355">
    <property type="term" value="P:regulation of DNA-templated transcription"/>
    <property type="evidence" value="ECO:0007669"/>
    <property type="project" value="InterPro"/>
</dbReference>
<evidence type="ECO:0000259" key="7">
    <source>
        <dbReference type="PROSITE" id="PS50110"/>
    </source>
</evidence>
<proteinExistence type="predicted"/>
<gene>
    <name evidence="8" type="ORF">TR51_03835</name>
</gene>
<dbReference type="PROSITE" id="PS50110">
    <property type="entry name" value="RESPONSE_REGULATORY"/>
    <property type="match status" value="1"/>
</dbReference>
<dbReference type="InterPro" id="IPR058245">
    <property type="entry name" value="NreC/VraR/RcsB-like_REC"/>
</dbReference>
<keyword evidence="9" id="KW-1185">Reference proteome</keyword>
<keyword evidence="3" id="KW-0238">DNA-binding</keyword>
<dbReference type="PROSITE" id="PS00622">
    <property type="entry name" value="HTH_LUXR_1"/>
    <property type="match status" value="1"/>
</dbReference>
<dbReference type="EMBL" id="JXZB01000001">
    <property type="protein sequence ID" value="KIQ66656.1"/>
    <property type="molecule type" value="Genomic_DNA"/>
</dbReference>
<feature type="domain" description="Response regulatory" evidence="7">
    <location>
        <begin position="7"/>
        <end position="124"/>
    </location>
</feature>
<dbReference type="InterPro" id="IPR011006">
    <property type="entry name" value="CheY-like_superfamily"/>
</dbReference>
<dbReference type="InterPro" id="IPR039420">
    <property type="entry name" value="WalR-like"/>
</dbReference>
<keyword evidence="4" id="KW-0804">Transcription</keyword>
<dbReference type="GO" id="GO:0000160">
    <property type="term" value="P:phosphorelay signal transduction system"/>
    <property type="evidence" value="ECO:0007669"/>
    <property type="project" value="InterPro"/>
</dbReference>
<dbReference type="PRINTS" id="PR00038">
    <property type="entry name" value="HTHLUXR"/>
</dbReference>
<name>A0A0D0P4Z1_KITGR</name>
<dbReference type="SUPFAM" id="SSF46894">
    <property type="entry name" value="C-terminal effector domain of the bipartite response regulators"/>
    <property type="match status" value="1"/>
</dbReference>
<dbReference type="InterPro" id="IPR000792">
    <property type="entry name" value="Tscrpt_reg_LuxR_C"/>
</dbReference>
<dbReference type="PROSITE" id="PS50043">
    <property type="entry name" value="HTH_LUXR_2"/>
    <property type="match status" value="1"/>
</dbReference>
<dbReference type="CDD" id="cd17535">
    <property type="entry name" value="REC_NarL-like"/>
    <property type="match status" value="1"/>
</dbReference>
<dbReference type="PANTHER" id="PTHR43214">
    <property type="entry name" value="TWO-COMPONENT RESPONSE REGULATOR"/>
    <property type="match status" value="1"/>
</dbReference>
<dbReference type="Proteomes" id="UP000032066">
    <property type="component" value="Unassembled WGS sequence"/>
</dbReference>
<dbReference type="GO" id="GO:0003677">
    <property type="term" value="F:DNA binding"/>
    <property type="evidence" value="ECO:0007669"/>
    <property type="project" value="UniProtKB-KW"/>
</dbReference>
<protein>
    <submittedName>
        <fullName evidence="8">LuxR family transcriptional regulator</fullName>
    </submittedName>
</protein>
<dbReference type="OrthoDB" id="9808843at2"/>
<dbReference type="Pfam" id="PF00072">
    <property type="entry name" value="Response_reg"/>
    <property type="match status" value="1"/>
</dbReference>
<dbReference type="AlphaFoldDB" id="A0A0D0P4Z1"/>
<dbReference type="InterPro" id="IPR016032">
    <property type="entry name" value="Sig_transdc_resp-reg_C-effctor"/>
</dbReference>
<dbReference type="PATRIC" id="fig|2064.6.peg.858"/>
<evidence type="ECO:0000256" key="1">
    <source>
        <dbReference type="ARBA" id="ARBA00022553"/>
    </source>
</evidence>
<comment type="caution">
    <text evidence="8">The sequence shown here is derived from an EMBL/GenBank/DDBJ whole genome shotgun (WGS) entry which is preliminary data.</text>
</comment>
<dbReference type="Gene3D" id="3.40.50.2300">
    <property type="match status" value="1"/>
</dbReference>
<dbReference type="CDD" id="cd06170">
    <property type="entry name" value="LuxR_C_like"/>
    <property type="match status" value="1"/>
</dbReference>
<dbReference type="SMART" id="SM00421">
    <property type="entry name" value="HTH_LUXR"/>
    <property type="match status" value="1"/>
</dbReference>
<evidence type="ECO:0000256" key="3">
    <source>
        <dbReference type="ARBA" id="ARBA00023125"/>
    </source>
</evidence>
<evidence type="ECO:0000256" key="5">
    <source>
        <dbReference type="PROSITE-ProRule" id="PRU00169"/>
    </source>
</evidence>
<evidence type="ECO:0000256" key="4">
    <source>
        <dbReference type="ARBA" id="ARBA00023163"/>
    </source>
</evidence>
<accession>A0A0D0P4Z1</accession>
<evidence type="ECO:0000313" key="9">
    <source>
        <dbReference type="Proteomes" id="UP000032066"/>
    </source>
</evidence>
<dbReference type="RefSeq" id="WP_043907983.1">
    <property type="nucleotide sequence ID" value="NZ_JXZB01000001.1"/>
</dbReference>
<feature type="domain" description="HTH luxR-type" evidence="6">
    <location>
        <begin position="146"/>
        <end position="211"/>
    </location>
</feature>
<keyword evidence="2" id="KW-0805">Transcription regulation</keyword>
<dbReference type="SMART" id="SM00448">
    <property type="entry name" value="REC"/>
    <property type="match status" value="1"/>
</dbReference>
<dbReference type="PANTHER" id="PTHR43214:SF24">
    <property type="entry name" value="TRANSCRIPTIONAL REGULATORY PROTEIN NARL-RELATED"/>
    <property type="match status" value="1"/>
</dbReference>
<sequence>MSTTPIRVLIADDEPLVRSGLAVILSAEPDIEVVGEAESGARAVALARDLTPDVVLTDVRMPALDGIQAARRILDTVVPAPRVVVITTFENDDSVHDALLAGAAGFLLKRSRPEAIVQAVRLAAFGDTLMFPDSVRDLALRHRRGTTPFPHPLSDREQEVLRLMAAGLGNAEIARTLFLGAETVKTHVANILTKLAARNRTHAVVIAYRSGFVTP</sequence>
<evidence type="ECO:0000313" key="8">
    <source>
        <dbReference type="EMBL" id="KIQ66656.1"/>
    </source>
</evidence>
<dbReference type="InterPro" id="IPR001789">
    <property type="entry name" value="Sig_transdc_resp-reg_receiver"/>
</dbReference>
<evidence type="ECO:0000259" key="6">
    <source>
        <dbReference type="PROSITE" id="PS50043"/>
    </source>
</evidence>
<evidence type="ECO:0000256" key="2">
    <source>
        <dbReference type="ARBA" id="ARBA00023015"/>
    </source>
</evidence>
<organism evidence="8 9">
    <name type="scientific">Kitasatospora griseola</name>
    <name type="common">Streptomyces griseolosporeus</name>
    <dbReference type="NCBI Taxonomy" id="2064"/>
    <lineage>
        <taxon>Bacteria</taxon>
        <taxon>Bacillati</taxon>
        <taxon>Actinomycetota</taxon>
        <taxon>Actinomycetes</taxon>
        <taxon>Kitasatosporales</taxon>
        <taxon>Streptomycetaceae</taxon>
        <taxon>Kitasatospora</taxon>
    </lineage>
</organism>
<dbReference type="STRING" id="2064.TR51_03835"/>